<reference evidence="1" key="1">
    <citation type="submission" date="2022-11" db="EMBL/GenBank/DDBJ databases">
        <authorList>
            <person name="Mo P."/>
        </authorList>
    </citation>
    <scope>NUCLEOTIDE SEQUENCE</scope>
    <source>
        <strain evidence="1">HUAS 11-8</strain>
    </source>
</reference>
<dbReference type="EMBL" id="CP113836">
    <property type="protein sequence ID" value="WAL68110.1"/>
    <property type="molecule type" value="Genomic_DNA"/>
</dbReference>
<accession>A0ABY7B714</accession>
<evidence type="ECO:0000313" key="1">
    <source>
        <dbReference type="EMBL" id="WAL68110.1"/>
    </source>
</evidence>
<dbReference type="SUPFAM" id="SSF50494">
    <property type="entry name" value="Trypsin-like serine proteases"/>
    <property type="match status" value="1"/>
</dbReference>
<sequence>MGDYPWRVGIVGHSGALVGAGVLLSDRYVLTCAHVLAGDDEEEPGPEIGIEFVGMPHCPPGLAGVAEDGWIPRRGDESGDLALLELKDVVPGARPAPLLDIALRDRDLKVQGYPGGSSFTAVWARLCPAGPSGPHDEWVQVDPRGAGPRVRRGFSGAGVVDERTGQVVGVLVAASSRTDPDCAWLIPVDTIAGYLAPVARLVAGEAATDPVFLISAQSRLAEVSGGGRRGGANEGMVRASHVVADWLRPAERGVVANLVGPKAERVGVLAAIVALADPVSRRRLPAEEVAVVPPELMLPLRSVDLALDATGRTTAEVARKIAERIGIDAGAGDRESVPGVVAAAASMSLVIDSADEAATPDSLAHDLLGPLAERAPGRGGRLVLGSGGELLPEHTGEVVCVGVSTRRRLVRLHAVVAELDAVERRAWRCYARVGPRIAGVPEPPSRSAELRVLELTLRAGGLDEGALVNAERDVSAALHDARKVLKELEASLARRDELRRVLEANKARAAGELAEDPGLARLYDRARRELWRGPCDLAVAQDAVDAYVEALRRGLGIARPDETGARP</sequence>
<keyword evidence="1" id="KW-0378">Hydrolase</keyword>
<dbReference type="RefSeq" id="WP_268758205.1">
    <property type="nucleotide sequence ID" value="NZ_CP113836.1"/>
</dbReference>
<dbReference type="Proteomes" id="UP001163203">
    <property type="component" value="Chromosome"/>
</dbReference>
<protein>
    <submittedName>
        <fullName evidence="1">Serine protease</fullName>
    </submittedName>
</protein>
<proteinExistence type="predicted"/>
<organism evidence="1 2">
    <name type="scientific">Amycolatopsis cynarae</name>
    <dbReference type="NCBI Taxonomy" id="2995223"/>
    <lineage>
        <taxon>Bacteria</taxon>
        <taxon>Bacillati</taxon>
        <taxon>Actinomycetota</taxon>
        <taxon>Actinomycetes</taxon>
        <taxon>Pseudonocardiales</taxon>
        <taxon>Pseudonocardiaceae</taxon>
        <taxon>Amycolatopsis</taxon>
    </lineage>
</organism>
<dbReference type="InterPro" id="IPR009003">
    <property type="entry name" value="Peptidase_S1_PA"/>
</dbReference>
<dbReference type="GO" id="GO:0006508">
    <property type="term" value="P:proteolysis"/>
    <property type="evidence" value="ECO:0007669"/>
    <property type="project" value="UniProtKB-KW"/>
</dbReference>
<dbReference type="Gene3D" id="2.40.10.120">
    <property type="match status" value="1"/>
</dbReference>
<evidence type="ECO:0000313" key="2">
    <source>
        <dbReference type="Proteomes" id="UP001163203"/>
    </source>
</evidence>
<gene>
    <name evidence="1" type="ORF">ORV05_10200</name>
</gene>
<name>A0ABY7B714_9PSEU</name>
<keyword evidence="1" id="KW-0645">Protease</keyword>
<dbReference type="GO" id="GO:0008233">
    <property type="term" value="F:peptidase activity"/>
    <property type="evidence" value="ECO:0007669"/>
    <property type="project" value="UniProtKB-KW"/>
</dbReference>
<dbReference type="Pfam" id="PF13365">
    <property type="entry name" value="Trypsin_2"/>
    <property type="match status" value="1"/>
</dbReference>
<keyword evidence="2" id="KW-1185">Reference proteome</keyword>